<dbReference type="Pfam" id="PF04149">
    <property type="entry name" value="DUF397"/>
    <property type="match status" value="1"/>
</dbReference>
<sequence>MSHEALNRETNQTAIWRKSSYSGGQGDCLELAHNIPALAPVRDSKDPAGPVIPFGRDAWGAFIARLD</sequence>
<evidence type="ECO:0000313" key="2">
    <source>
        <dbReference type="EMBL" id="MDT6982107.1"/>
    </source>
</evidence>
<name>A0ABU3JJT8_9ACTN</name>
<evidence type="ECO:0000259" key="1">
    <source>
        <dbReference type="Pfam" id="PF04149"/>
    </source>
</evidence>
<feature type="domain" description="DUF397" evidence="1">
    <location>
        <begin position="16"/>
        <end position="65"/>
    </location>
</feature>
<reference evidence="2 3" key="1">
    <citation type="submission" date="2023-05" db="EMBL/GenBank/DDBJ databases">
        <title>Streptomyces fuscus sp. nov., a brown-black pigment producing actinomyces isolated from dry sand of Sea duck farm.</title>
        <authorList>
            <person name="Xie J."/>
            <person name="Shen N."/>
        </authorList>
    </citation>
    <scope>NUCLEOTIDE SEQUENCE [LARGE SCALE GENOMIC DNA]</scope>
    <source>
        <strain evidence="2 3">CGMCC 4.1745</strain>
    </source>
</reference>
<evidence type="ECO:0000313" key="3">
    <source>
        <dbReference type="Proteomes" id="UP001249760"/>
    </source>
</evidence>
<gene>
    <name evidence="2" type="ORF">QNO04_01465</name>
</gene>
<organism evidence="2 3">
    <name type="scientific">Streptomyces lusitanus</name>
    <dbReference type="NCBI Taxonomy" id="68232"/>
    <lineage>
        <taxon>Bacteria</taxon>
        <taxon>Bacillati</taxon>
        <taxon>Actinomycetota</taxon>
        <taxon>Actinomycetes</taxon>
        <taxon>Kitasatosporales</taxon>
        <taxon>Streptomycetaceae</taxon>
        <taxon>Streptomyces</taxon>
    </lineage>
</organism>
<protein>
    <submittedName>
        <fullName evidence="2">DUF397 domain-containing protein</fullName>
    </submittedName>
</protein>
<keyword evidence="3" id="KW-1185">Reference proteome</keyword>
<dbReference type="EMBL" id="JASKMA010000001">
    <property type="protein sequence ID" value="MDT6982107.1"/>
    <property type="molecule type" value="Genomic_DNA"/>
</dbReference>
<accession>A0ABU3JJT8</accession>
<dbReference type="InterPro" id="IPR007278">
    <property type="entry name" value="DUF397"/>
</dbReference>
<dbReference type="RefSeq" id="WP_394308524.1">
    <property type="nucleotide sequence ID" value="NZ_JASKMA010000001.1"/>
</dbReference>
<comment type="caution">
    <text evidence="2">The sequence shown here is derived from an EMBL/GenBank/DDBJ whole genome shotgun (WGS) entry which is preliminary data.</text>
</comment>
<proteinExistence type="predicted"/>
<dbReference type="Proteomes" id="UP001249760">
    <property type="component" value="Unassembled WGS sequence"/>
</dbReference>